<proteinExistence type="predicted"/>
<organism evidence="2 3">
    <name type="scientific">Imshaugia aleurites</name>
    <dbReference type="NCBI Taxonomy" id="172621"/>
    <lineage>
        <taxon>Eukaryota</taxon>
        <taxon>Fungi</taxon>
        <taxon>Dikarya</taxon>
        <taxon>Ascomycota</taxon>
        <taxon>Pezizomycotina</taxon>
        <taxon>Lecanoromycetes</taxon>
        <taxon>OSLEUM clade</taxon>
        <taxon>Lecanoromycetidae</taxon>
        <taxon>Lecanorales</taxon>
        <taxon>Lecanorineae</taxon>
        <taxon>Parmeliaceae</taxon>
        <taxon>Imshaugia</taxon>
    </lineage>
</organism>
<keyword evidence="3" id="KW-1185">Reference proteome</keyword>
<dbReference type="AlphaFoldDB" id="A0A8H3FAZ5"/>
<dbReference type="Proteomes" id="UP000664534">
    <property type="component" value="Unassembled WGS sequence"/>
</dbReference>
<comment type="caution">
    <text evidence="2">The sequence shown here is derived from an EMBL/GenBank/DDBJ whole genome shotgun (WGS) entry which is preliminary data.</text>
</comment>
<protein>
    <submittedName>
        <fullName evidence="2">Uncharacterized protein</fullName>
    </submittedName>
</protein>
<feature type="region of interest" description="Disordered" evidence="1">
    <location>
        <begin position="1"/>
        <end position="54"/>
    </location>
</feature>
<dbReference type="Gene3D" id="3.20.20.80">
    <property type="entry name" value="Glycosidases"/>
    <property type="match status" value="1"/>
</dbReference>
<feature type="compositionally biased region" description="Acidic residues" evidence="1">
    <location>
        <begin position="19"/>
        <end position="38"/>
    </location>
</feature>
<accession>A0A8H3FAZ5</accession>
<reference evidence="2" key="1">
    <citation type="submission" date="2021-03" db="EMBL/GenBank/DDBJ databases">
        <authorList>
            <person name="Tagirdzhanova G."/>
        </authorList>
    </citation>
    <scope>NUCLEOTIDE SEQUENCE</scope>
</reference>
<sequence>MLSQEQDTLDNPSDPGDAAYEEVSDLSADEAFGEIDSTDTERDKKKFAGADDWNDSDDDDIGPSILAVQWKFFERSYKASHDLVVLKKLDGFNFDAEVPEDVLNAEEEERALHTDFGPNFIIVLTASAEALLSTDANKQGTNIDYRTLETQRGHLINWYNIRISSPYERSGDRTNELRFPRGFNGWRVEDQSDERHDSASKLFKISIRTSVYVNMISIEPIKILMAISTTPNACSETPRDRGTYIDWRL</sequence>
<evidence type="ECO:0000256" key="1">
    <source>
        <dbReference type="SAM" id="MobiDB-lite"/>
    </source>
</evidence>
<feature type="compositionally biased region" description="Basic and acidic residues" evidence="1">
    <location>
        <begin position="39"/>
        <end position="49"/>
    </location>
</feature>
<dbReference type="OrthoDB" id="3012298at2759"/>
<evidence type="ECO:0000313" key="3">
    <source>
        <dbReference type="Proteomes" id="UP000664534"/>
    </source>
</evidence>
<evidence type="ECO:0000313" key="2">
    <source>
        <dbReference type="EMBL" id="CAF9922661.1"/>
    </source>
</evidence>
<dbReference type="EMBL" id="CAJPDT010000031">
    <property type="protein sequence ID" value="CAF9922661.1"/>
    <property type="molecule type" value="Genomic_DNA"/>
</dbReference>
<feature type="compositionally biased region" description="Polar residues" evidence="1">
    <location>
        <begin position="1"/>
        <end position="11"/>
    </location>
</feature>
<name>A0A8H3FAZ5_9LECA</name>
<gene>
    <name evidence="2" type="ORF">IMSHALPRED_005730</name>
</gene>